<feature type="transmembrane region" description="Helical" evidence="1">
    <location>
        <begin position="134"/>
        <end position="156"/>
    </location>
</feature>
<feature type="transmembrane region" description="Helical" evidence="1">
    <location>
        <begin position="100"/>
        <end position="122"/>
    </location>
</feature>
<evidence type="ECO:0000256" key="1">
    <source>
        <dbReference type="SAM" id="Phobius"/>
    </source>
</evidence>
<sequence length="180" mass="19483">MNLEKRKVCGGRMSDPLFHLVFSGAVGTAGQSGIEFISHDPLINCKSAGGKIAYKAGQFIFWGVIGGLGTDSDHLVSVVMKGLPVTYNNLALYGGKWGHVPLLLACLAVFLCTGILFLKTQFRHGTKLPTSGRHFALSAGLLFSVMAHLSSDYLFYCIRGICRLEPLGSDAVKMLIMLFR</sequence>
<keyword evidence="1" id="KW-0812">Transmembrane</keyword>
<dbReference type="Proteomes" id="UP000178448">
    <property type="component" value="Unassembled WGS sequence"/>
</dbReference>
<organism evidence="2 3">
    <name type="scientific">Candidatus Gottesmanbacteria bacterium RBG_16_52_11</name>
    <dbReference type="NCBI Taxonomy" id="1798374"/>
    <lineage>
        <taxon>Bacteria</taxon>
        <taxon>Candidatus Gottesmaniibacteriota</taxon>
    </lineage>
</organism>
<protein>
    <submittedName>
        <fullName evidence="2">Uncharacterized protein</fullName>
    </submittedName>
</protein>
<proteinExistence type="predicted"/>
<dbReference type="EMBL" id="MFJD01000001">
    <property type="protein sequence ID" value="OGG04909.1"/>
    <property type="molecule type" value="Genomic_DNA"/>
</dbReference>
<keyword evidence="1" id="KW-1133">Transmembrane helix</keyword>
<reference evidence="2 3" key="1">
    <citation type="journal article" date="2016" name="Nat. Commun.">
        <title>Thousands of microbial genomes shed light on interconnected biogeochemical processes in an aquifer system.</title>
        <authorList>
            <person name="Anantharaman K."/>
            <person name="Brown C.T."/>
            <person name="Hug L.A."/>
            <person name="Sharon I."/>
            <person name="Castelle C.J."/>
            <person name="Probst A.J."/>
            <person name="Thomas B.C."/>
            <person name="Singh A."/>
            <person name="Wilkins M.J."/>
            <person name="Karaoz U."/>
            <person name="Brodie E.L."/>
            <person name="Williams K.H."/>
            <person name="Hubbard S.S."/>
            <person name="Banfield J.F."/>
        </authorList>
    </citation>
    <scope>NUCLEOTIDE SEQUENCE [LARGE SCALE GENOMIC DNA]</scope>
</reference>
<dbReference type="AlphaFoldDB" id="A0A1F5YXI2"/>
<evidence type="ECO:0000313" key="3">
    <source>
        <dbReference type="Proteomes" id="UP000178448"/>
    </source>
</evidence>
<dbReference type="STRING" id="1798374.A2Z33_06440"/>
<evidence type="ECO:0000313" key="2">
    <source>
        <dbReference type="EMBL" id="OGG04909.1"/>
    </source>
</evidence>
<accession>A0A1F5YXI2</accession>
<keyword evidence="1" id="KW-0472">Membrane</keyword>
<name>A0A1F5YXI2_9BACT</name>
<gene>
    <name evidence="2" type="ORF">A2Z33_06440</name>
</gene>
<comment type="caution">
    <text evidence="2">The sequence shown here is derived from an EMBL/GenBank/DDBJ whole genome shotgun (WGS) entry which is preliminary data.</text>
</comment>